<dbReference type="EMBL" id="CP042327">
    <property type="protein sequence ID" value="QDZ41567.1"/>
    <property type="molecule type" value="Genomic_DNA"/>
</dbReference>
<keyword evidence="2" id="KW-1185">Reference proteome</keyword>
<proteinExistence type="predicted"/>
<geneLocation type="plasmid" evidence="2">
    <name>peu1</name>
</geneLocation>
<evidence type="ECO:0000313" key="1">
    <source>
        <dbReference type="EMBL" id="QDZ41567.1"/>
    </source>
</evidence>
<keyword evidence="1" id="KW-0614">Plasmid</keyword>
<organism evidence="1 2">
    <name type="scientific">Euhalothece natronophila Z-M001</name>
    <dbReference type="NCBI Taxonomy" id="522448"/>
    <lineage>
        <taxon>Bacteria</taxon>
        <taxon>Bacillati</taxon>
        <taxon>Cyanobacteriota</taxon>
        <taxon>Cyanophyceae</taxon>
        <taxon>Oscillatoriophycideae</taxon>
        <taxon>Chroococcales</taxon>
        <taxon>Halothecacae</taxon>
        <taxon>Halothece cluster</taxon>
        <taxon>Euhalothece</taxon>
    </lineage>
</organism>
<accession>A0A5B8NRE8</accession>
<sequence>MGVPETEEEEQHTTDSEEKTLDIFRLRDEVVNDYRRYIESFLTIRDSKVYHFVQQALNQGHLWQDPLIQLNPAYEKLLPPKI</sequence>
<dbReference type="AlphaFoldDB" id="A0A5B8NRE8"/>
<dbReference type="KEGG" id="enn:FRE64_16440"/>
<name>A0A5B8NRE8_9CHRO</name>
<evidence type="ECO:0000313" key="2">
    <source>
        <dbReference type="Proteomes" id="UP000318453"/>
    </source>
</evidence>
<protein>
    <submittedName>
        <fullName evidence="1">Uncharacterized protein</fullName>
    </submittedName>
</protein>
<dbReference type="OrthoDB" id="143059at2"/>
<dbReference type="RefSeq" id="WP_146297429.1">
    <property type="nucleotide sequence ID" value="NZ_CP042327.1"/>
</dbReference>
<reference evidence="1 2" key="1">
    <citation type="submission" date="2019-08" db="EMBL/GenBank/DDBJ databases">
        <title>Carotenoids and Carotenoid Binding Proteins in the Halophilic Cyanobacterium Euhalothece sp. ZM00.</title>
        <authorList>
            <person name="Cho S.M."/>
            <person name="Song J.Y."/>
            <person name="Park Y.-I."/>
        </authorList>
    </citation>
    <scope>NUCLEOTIDE SEQUENCE [LARGE SCALE GENOMIC DNA]</scope>
    <source>
        <strain evidence="1 2">Z-M001</strain>
        <plasmid evidence="2">peu1</plasmid>
    </source>
</reference>
<dbReference type="Proteomes" id="UP000318453">
    <property type="component" value="Plasmid pEu1"/>
</dbReference>
<gene>
    <name evidence="1" type="ORF">FRE64_16440</name>
</gene>